<keyword evidence="12" id="KW-1185">Reference proteome</keyword>
<dbReference type="GO" id="GO:0005524">
    <property type="term" value="F:ATP binding"/>
    <property type="evidence" value="ECO:0007669"/>
    <property type="project" value="UniProtKB-UniRule"/>
</dbReference>
<keyword evidence="6 10" id="KW-0210">Decarboxylase</keyword>
<dbReference type="HAMAP" id="MF_00453">
    <property type="entry name" value="PEPCK_ATP"/>
    <property type="match status" value="1"/>
</dbReference>
<feature type="binding site" evidence="10">
    <location>
        <position position="56"/>
    </location>
    <ligand>
        <name>substrate</name>
    </ligand>
</feature>
<dbReference type="Proteomes" id="UP000192731">
    <property type="component" value="Unassembled WGS sequence"/>
</dbReference>
<gene>
    <name evidence="10" type="primary">pckA</name>
    <name evidence="11" type="ORF">SAMN00017405_1561</name>
</gene>
<feature type="binding site" evidence="10">
    <location>
        <position position="318"/>
    </location>
    <ligand>
        <name>substrate</name>
    </ligand>
</feature>
<evidence type="ECO:0000256" key="8">
    <source>
        <dbReference type="ARBA" id="ARBA00023239"/>
    </source>
</evidence>
<evidence type="ECO:0000313" key="11">
    <source>
        <dbReference type="EMBL" id="SMB96490.1"/>
    </source>
</evidence>
<keyword evidence="10" id="KW-0464">Manganese</keyword>
<dbReference type="PIRSF" id="PIRSF006294">
    <property type="entry name" value="PEP_crbxkin"/>
    <property type="match status" value="1"/>
</dbReference>
<feature type="binding site" evidence="10">
    <location>
        <position position="318"/>
    </location>
    <ligand>
        <name>ATP</name>
        <dbReference type="ChEBI" id="CHEBI:30616"/>
    </ligand>
</feature>
<feature type="binding site" evidence="10">
    <location>
        <position position="253"/>
    </location>
    <ligand>
        <name>Mn(2+)</name>
        <dbReference type="ChEBI" id="CHEBI:29035"/>
    </ligand>
</feature>
<evidence type="ECO:0000256" key="6">
    <source>
        <dbReference type="ARBA" id="ARBA00022793"/>
    </source>
</evidence>
<comment type="function">
    <text evidence="10">Involved in the gluconeogenesis. Catalyzes the conversion of oxaloacetate (OAA) to phosphoenolpyruvate (PEP) through direct phosphoryl transfer between the nucleoside triphosphate and OAA.</text>
</comment>
<keyword evidence="8 10" id="KW-0456">Lyase</keyword>
<dbReference type="GO" id="GO:0006094">
    <property type="term" value="P:gluconeogenesis"/>
    <property type="evidence" value="ECO:0007669"/>
    <property type="project" value="UniProtKB-UniRule"/>
</dbReference>
<comment type="catalytic activity">
    <reaction evidence="9 10">
        <text>oxaloacetate + ATP = phosphoenolpyruvate + ADP + CO2</text>
        <dbReference type="Rhea" id="RHEA:18617"/>
        <dbReference type="ChEBI" id="CHEBI:16452"/>
        <dbReference type="ChEBI" id="CHEBI:16526"/>
        <dbReference type="ChEBI" id="CHEBI:30616"/>
        <dbReference type="ChEBI" id="CHEBI:58702"/>
        <dbReference type="ChEBI" id="CHEBI:456216"/>
        <dbReference type="EC" id="4.1.1.49"/>
    </reaction>
</comment>
<sequence length="526" mass="58800">MRGMIVLLEETGIINTGTIHHNLSVSELIERAVQRKEGILTAKGALCIETGKYTGRSPKDRFIVDEPSINNEIAWGKVNMPISIQKFVNIYNRMTAYLQNKDLFVFDGFAGADPKYRTSFRVINEYACQNLFIKQLLIRPTSEELKTYKNEFTILCAPGFKCNPEIDGTNSEAAIIISLEKKMILIAGSMYCGEIKKSVFSVMNYLLPKKDVLPMHCSANVGDNEDVALFFGLSGTGKTTLSADPNRRLIGDDEHGWSPLGVFNFEGGCYAKTINLSEEKEPEIWNAIKFGTILENVVVNNKDRIPNFEDNSLTENTRAGYPINYIDNALIPGTSNAPKNIIFLTADAFGVLPPIAKLTKESAMYHFLSGYTSKLAGTERGITEPQATFSTAFGEPFLPINPIVYANMLGKRIDDFNVNVYLINTGWTGGPYGIGNRMNLKYTRNMVTAVLKGDLKDVKYELDPIFNILIPIECPNVPVEILNPINTWEDKEEYNKKAIELARKFKDNFEQFEDIPEKIVNAGPSI</sequence>
<dbReference type="NCBIfam" id="NF006821">
    <property type="entry name" value="PRK09344.1-3"/>
    <property type="match status" value="1"/>
</dbReference>
<dbReference type="UniPathway" id="UPA00138"/>
<dbReference type="PANTHER" id="PTHR30031:SF0">
    <property type="entry name" value="PHOSPHOENOLPYRUVATE CARBOXYKINASE (ATP)"/>
    <property type="match status" value="1"/>
</dbReference>
<dbReference type="GO" id="GO:0004612">
    <property type="term" value="F:phosphoenolpyruvate carboxykinase (ATP) activity"/>
    <property type="evidence" value="ECO:0007669"/>
    <property type="project" value="UniProtKB-UniRule"/>
</dbReference>
<evidence type="ECO:0000313" key="12">
    <source>
        <dbReference type="Proteomes" id="UP000192731"/>
    </source>
</evidence>
<dbReference type="Gene3D" id="2.170.8.10">
    <property type="entry name" value="Phosphoenolpyruvate Carboxykinase, domain 2"/>
    <property type="match status" value="1"/>
</dbReference>
<dbReference type="GO" id="GO:0046872">
    <property type="term" value="F:metal ion binding"/>
    <property type="evidence" value="ECO:0007669"/>
    <property type="project" value="UniProtKB-KW"/>
</dbReference>
<dbReference type="Gene3D" id="3.90.228.20">
    <property type="match status" value="1"/>
</dbReference>
<dbReference type="NCBIfam" id="NF006820">
    <property type="entry name" value="PRK09344.1-2"/>
    <property type="match status" value="1"/>
</dbReference>
<evidence type="ECO:0000256" key="10">
    <source>
        <dbReference type="HAMAP-Rule" id="MF_00453"/>
    </source>
</evidence>
<keyword evidence="7 10" id="KW-0067">ATP-binding</keyword>
<feature type="binding site" evidence="10">
    <location>
        <position position="197"/>
    </location>
    <ligand>
        <name>ATP</name>
        <dbReference type="ChEBI" id="CHEBI:30616"/>
    </ligand>
</feature>
<comment type="cofactor">
    <cofactor evidence="10">
        <name>Mn(2+)</name>
        <dbReference type="ChEBI" id="CHEBI:29035"/>
    </cofactor>
    <text evidence="10">Binds 1 Mn(2+) ion per subunit.</text>
</comment>
<feature type="binding site" evidence="10">
    <location>
        <position position="216"/>
    </location>
    <ligand>
        <name>Mn(2+)</name>
        <dbReference type="ChEBI" id="CHEBI:29035"/>
    </ligand>
</feature>
<accession>A0A1W1VTD0</accession>
<dbReference type="PANTHER" id="PTHR30031">
    <property type="entry name" value="PHOSPHOENOLPYRUVATE CARBOXYKINASE ATP"/>
    <property type="match status" value="1"/>
</dbReference>
<keyword evidence="5 10" id="KW-0547">Nucleotide-binding</keyword>
<comment type="pathway">
    <text evidence="1 10">Carbohydrate biosynthesis; gluconeogenesis.</text>
</comment>
<dbReference type="InterPro" id="IPR015994">
    <property type="entry name" value="PEPCK_ATP_CS"/>
</dbReference>
<comment type="subcellular location">
    <subcellularLocation>
        <location evidence="10">Cytoplasm</location>
    </subcellularLocation>
</comment>
<keyword evidence="11" id="KW-0670">Pyruvate</keyword>
<keyword evidence="10" id="KW-0479">Metal-binding</keyword>
<evidence type="ECO:0000256" key="2">
    <source>
        <dbReference type="ARBA" id="ARBA00006052"/>
    </source>
</evidence>
<evidence type="ECO:0000256" key="3">
    <source>
        <dbReference type="ARBA" id="ARBA00012363"/>
    </source>
</evidence>
<protein>
    <recommendedName>
        <fullName evidence="3 10">Phosphoenolpyruvate carboxykinase (ATP)</fullName>
        <shortName evidence="10">PCK</shortName>
        <shortName evidence="10">PEP carboxykinase</shortName>
        <shortName evidence="10">PEPCK</shortName>
        <ecNumber evidence="3 10">4.1.1.49</ecNumber>
    </recommendedName>
</protein>
<evidence type="ECO:0000256" key="1">
    <source>
        <dbReference type="ARBA" id="ARBA00004742"/>
    </source>
</evidence>
<dbReference type="EMBL" id="FWWT01000023">
    <property type="protein sequence ID" value="SMB96490.1"/>
    <property type="molecule type" value="Genomic_DNA"/>
</dbReference>
<dbReference type="GO" id="GO:0005829">
    <property type="term" value="C:cytosol"/>
    <property type="evidence" value="ECO:0007669"/>
    <property type="project" value="TreeGrafter"/>
</dbReference>
<keyword evidence="4 10" id="KW-0312">Gluconeogenesis</keyword>
<organism evidence="11 12">
    <name type="scientific">Desulfonispora thiosulfatigenes DSM 11270</name>
    <dbReference type="NCBI Taxonomy" id="656914"/>
    <lineage>
        <taxon>Bacteria</taxon>
        <taxon>Bacillati</taxon>
        <taxon>Bacillota</taxon>
        <taxon>Clostridia</taxon>
        <taxon>Eubacteriales</taxon>
        <taxon>Peptococcaceae</taxon>
        <taxon>Desulfonispora</taxon>
    </lineage>
</organism>
<evidence type="ECO:0000256" key="5">
    <source>
        <dbReference type="ARBA" id="ARBA00022741"/>
    </source>
</evidence>
<dbReference type="InterPro" id="IPR008210">
    <property type="entry name" value="PEP_carboxykinase_N"/>
</dbReference>
<dbReference type="AlphaFoldDB" id="A0A1W1VTD0"/>
<evidence type="ECO:0000256" key="7">
    <source>
        <dbReference type="ARBA" id="ARBA00022840"/>
    </source>
</evidence>
<comment type="similarity">
    <text evidence="2 10">Belongs to the phosphoenolpyruvate carboxykinase (ATP) family.</text>
</comment>
<dbReference type="EC" id="4.1.1.49" evidence="3 10"/>
<feature type="binding site" evidence="10">
    <location>
        <begin position="232"/>
        <end position="240"/>
    </location>
    <ligand>
        <name>ATP</name>
        <dbReference type="ChEBI" id="CHEBI:30616"/>
    </ligand>
</feature>
<dbReference type="STRING" id="656914.SAMN00017405_1561"/>
<proteinExistence type="inferred from homology"/>
<dbReference type="SUPFAM" id="SSF68923">
    <property type="entry name" value="PEP carboxykinase N-terminal domain"/>
    <property type="match status" value="1"/>
</dbReference>
<feature type="binding site" evidence="10">
    <location>
        <position position="216"/>
    </location>
    <ligand>
        <name>ATP</name>
        <dbReference type="ChEBI" id="CHEBI:30616"/>
    </ligand>
</feature>
<dbReference type="PROSITE" id="PS00532">
    <property type="entry name" value="PEPCK_ATP"/>
    <property type="match status" value="1"/>
</dbReference>
<dbReference type="GO" id="GO:0016301">
    <property type="term" value="F:kinase activity"/>
    <property type="evidence" value="ECO:0007669"/>
    <property type="project" value="UniProtKB-KW"/>
</dbReference>
<feature type="binding site" evidence="10">
    <location>
        <position position="281"/>
    </location>
    <ligand>
        <name>ATP</name>
        <dbReference type="ChEBI" id="CHEBI:30616"/>
    </ligand>
</feature>
<feature type="binding site" evidence="10">
    <location>
        <position position="197"/>
    </location>
    <ligand>
        <name>substrate</name>
    </ligand>
</feature>
<dbReference type="NCBIfam" id="TIGR00224">
    <property type="entry name" value="pckA"/>
    <property type="match status" value="1"/>
</dbReference>
<feature type="binding site" evidence="10">
    <location>
        <position position="443"/>
    </location>
    <ligand>
        <name>ATP</name>
        <dbReference type="ChEBI" id="CHEBI:30616"/>
    </ligand>
</feature>
<dbReference type="Pfam" id="PF01293">
    <property type="entry name" value="PEPCK_ATP"/>
    <property type="match status" value="1"/>
</dbReference>
<dbReference type="CDD" id="cd00484">
    <property type="entry name" value="PEPCK_ATP"/>
    <property type="match status" value="1"/>
</dbReference>
<dbReference type="InterPro" id="IPR001272">
    <property type="entry name" value="PEP_carboxykinase_ATP"/>
</dbReference>
<dbReference type="Gene3D" id="3.40.449.10">
    <property type="entry name" value="Phosphoenolpyruvate Carboxykinase, domain 1"/>
    <property type="match status" value="1"/>
</dbReference>
<dbReference type="FunFam" id="2.170.8.10:FF:000001">
    <property type="entry name" value="Phosphoenolpyruvate carboxykinase (ATP)"/>
    <property type="match status" value="1"/>
</dbReference>
<reference evidence="11 12" key="1">
    <citation type="submission" date="2017-04" db="EMBL/GenBank/DDBJ databases">
        <authorList>
            <person name="Afonso C.L."/>
            <person name="Miller P.J."/>
            <person name="Scott M.A."/>
            <person name="Spackman E."/>
            <person name="Goraichik I."/>
            <person name="Dimitrov K.M."/>
            <person name="Suarez D.L."/>
            <person name="Swayne D.E."/>
        </authorList>
    </citation>
    <scope>NUCLEOTIDE SEQUENCE [LARGE SCALE GENOMIC DNA]</scope>
    <source>
        <strain evidence="11 12">DSM 11270</strain>
    </source>
</reference>
<keyword evidence="11" id="KW-0808">Transferase</keyword>
<dbReference type="InterPro" id="IPR013035">
    <property type="entry name" value="PEP_carboxykinase_C"/>
</dbReference>
<comment type="caution">
    <text evidence="10">Lacks conserved residue(s) required for the propagation of feature annotation.</text>
</comment>
<evidence type="ECO:0000256" key="4">
    <source>
        <dbReference type="ARBA" id="ARBA00022432"/>
    </source>
</evidence>
<name>A0A1W1VTD0_DESTI</name>
<evidence type="ECO:0000256" key="9">
    <source>
        <dbReference type="ARBA" id="ARBA00047371"/>
    </source>
</evidence>
<feature type="binding site" evidence="10">
    <location>
        <position position="197"/>
    </location>
    <ligand>
        <name>Mn(2+)</name>
        <dbReference type="ChEBI" id="CHEBI:29035"/>
    </ligand>
</feature>
<feature type="binding site" evidence="10">
    <location>
        <position position="191"/>
    </location>
    <ligand>
        <name>substrate</name>
    </ligand>
</feature>
<keyword evidence="11" id="KW-0418">Kinase</keyword>
<dbReference type="SUPFAM" id="SSF53795">
    <property type="entry name" value="PEP carboxykinase-like"/>
    <property type="match status" value="1"/>
</dbReference>
<keyword evidence="10" id="KW-0963">Cytoplasm</keyword>